<evidence type="ECO:0000313" key="3">
    <source>
        <dbReference type="Proteomes" id="UP001549691"/>
    </source>
</evidence>
<keyword evidence="1" id="KW-0732">Signal</keyword>
<gene>
    <name evidence="2" type="ORF">ABXR19_00145</name>
</gene>
<dbReference type="Pfam" id="PF08811">
    <property type="entry name" value="DUF1800"/>
    <property type="match status" value="1"/>
</dbReference>
<evidence type="ECO:0000313" key="2">
    <source>
        <dbReference type="EMBL" id="MET7012582.1"/>
    </source>
</evidence>
<organism evidence="2 3">
    <name type="scientific">Uliginosibacterium flavum</name>
    <dbReference type="NCBI Taxonomy" id="1396831"/>
    <lineage>
        <taxon>Bacteria</taxon>
        <taxon>Pseudomonadati</taxon>
        <taxon>Pseudomonadota</taxon>
        <taxon>Betaproteobacteria</taxon>
        <taxon>Rhodocyclales</taxon>
        <taxon>Zoogloeaceae</taxon>
        <taxon>Uliginosibacterium</taxon>
    </lineage>
</organism>
<reference evidence="2 3" key="1">
    <citation type="submission" date="2024-07" db="EMBL/GenBank/DDBJ databases">
        <title>Uliginosibacterium flavum JJ3220;KACC:17644.</title>
        <authorList>
            <person name="Kim M.K."/>
        </authorList>
    </citation>
    <scope>NUCLEOTIDE SEQUENCE [LARGE SCALE GENOMIC DNA]</scope>
    <source>
        <strain evidence="2 3">KACC:17644</strain>
    </source>
</reference>
<proteinExistence type="predicted"/>
<dbReference type="Proteomes" id="UP001549691">
    <property type="component" value="Unassembled WGS sequence"/>
</dbReference>
<name>A0ABV2THS5_9RHOO</name>
<dbReference type="EMBL" id="JBEWZI010000001">
    <property type="protein sequence ID" value="MET7012582.1"/>
    <property type="molecule type" value="Genomic_DNA"/>
</dbReference>
<accession>A0ABV2THS5</accession>
<dbReference type="PROSITE" id="PS51257">
    <property type="entry name" value="PROKAR_LIPOPROTEIN"/>
    <property type="match status" value="1"/>
</dbReference>
<dbReference type="InterPro" id="IPR014917">
    <property type="entry name" value="DUF1800"/>
</dbReference>
<feature type="signal peptide" evidence="1">
    <location>
        <begin position="1"/>
        <end position="19"/>
    </location>
</feature>
<dbReference type="PANTHER" id="PTHR43737">
    <property type="entry name" value="BLL7424 PROTEIN"/>
    <property type="match status" value="1"/>
</dbReference>
<evidence type="ECO:0000256" key="1">
    <source>
        <dbReference type="SAM" id="SignalP"/>
    </source>
</evidence>
<sequence length="591" mass="62390">MKTRIYGLGLLTLSLLALAACGGGGGGSGGEGSTTVQGCSYATGSEPVITTTGTHPTNAAAVRFLAQASFGASEASLQALTAGSYESWLSAQFALPQQLHLACVNQEAAALAAVGKTLNHTHFLQSWWGQALSRNDQLRQRVAFALSQILVVSFDGSLSDNVAGVAAYYDVLGKHAFGNYRDLMEEVSLHPAMGVYLSHLRNQKEDGKGRVPDENYAREVMQLFSIGLYELNADGSVKSSGGKPLETYTNDDVSGLARVFTGYSWGGPDTSDSRFFDSSSVRAANSRVIPMQGYAKYHSVAEKKFLTAMIAAQGSADKASMGADLKTALDTLFSHPNLPPFISKQMIQRLVTSNPSPAYVTRVASAFSSGTAYGFGSGKRGDMKALVAAILLDAEARPASPGTGSGKLREPVLRLANWARAFGATSQSGSYRVGNTDSASSSLGQTPMRSPSVFNFYRPGYIPAGTRLATASLVAPEMQITHETTVAGYLNFMQSTVQYGVGTSTNGVRDVIAAYEKELALAASADQLLDRVNLMLMAGGMKASTRTAIKAAIDAVPISSTNATAADTARRQRVYLAVFLAMAAPEYLVQK</sequence>
<dbReference type="PANTHER" id="PTHR43737:SF1">
    <property type="entry name" value="DUF1501 DOMAIN-CONTAINING PROTEIN"/>
    <property type="match status" value="1"/>
</dbReference>
<comment type="caution">
    <text evidence="2">The sequence shown here is derived from an EMBL/GenBank/DDBJ whole genome shotgun (WGS) entry which is preliminary data.</text>
</comment>
<keyword evidence="3" id="KW-1185">Reference proteome</keyword>
<protein>
    <submittedName>
        <fullName evidence="2">DUF1800 domain-containing protein</fullName>
    </submittedName>
</protein>
<dbReference type="RefSeq" id="WP_354599047.1">
    <property type="nucleotide sequence ID" value="NZ_JBEWZI010000001.1"/>
</dbReference>
<feature type="chain" id="PRO_5045414638" evidence="1">
    <location>
        <begin position="20"/>
        <end position="591"/>
    </location>
</feature>